<proteinExistence type="inferred from homology"/>
<dbReference type="Pfam" id="PF00011">
    <property type="entry name" value="HSP20"/>
    <property type="match status" value="1"/>
</dbReference>
<comment type="similarity">
    <text evidence="1 2">Belongs to the small heat shock protein (HSP20) family.</text>
</comment>
<evidence type="ECO:0000256" key="2">
    <source>
        <dbReference type="RuleBase" id="RU003616"/>
    </source>
</evidence>
<organism evidence="5 6">
    <name type="scientific">Bradyrhizobium jicamae</name>
    <dbReference type="NCBI Taxonomy" id="280332"/>
    <lineage>
        <taxon>Bacteria</taxon>
        <taxon>Pseudomonadati</taxon>
        <taxon>Pseudomonadota</taxon>
        <taxon>Alphaproteobacteria</taxon>
        <taxon>Hyphomicrobiales</taxon>
        <taxon>Nitrobacteraceae</taxon>
        <taxon>Bradyrhizobium</taxon>
    </lineage>
</organism>
<evidence type="ECO:0000313" key="6">
    <source>
        <dbReference type="Proteomes" id="UP000050863"/>
    </source>
</evidence>
<evidence type="ECO:0000259" key="4">
    <source>
        <dbReference type="PROSITE" id="PS01031"/>
    </source>
</evidence>
<evidence type="ECO:0000256" key="3">
    <source>
        <dbReference type="SAM" id="MobiDB-lite"/>
    </source>
</evidence>
<dbReference type="EMBL" id="LLXZ01000102">
    <property type="protein sequence ID" value="KRR07326.1"/>
    <property type="molecule type" value="Genomic_DNA"/>
</dbReference>
<dbReference type="PROSITE" id="PS01031">
    <property type="entry name" value="SHSP"/>
    <property type="match status" value="1"/>
</dbReference>
<dbReference type="SUPFAM" id="SSF49764">
    <property type="entry name" value="HSP20-like chaperones"/>
    <property type="match status" value="1"/>
</dbReference>
<dbReference type="PANTHER" id="PTHR11527">
    <property type="entry name" value="HEAT-SHOCK PROTEIN 20 FAMILY MEMBER"/>
    <property type="match status" value="1"/>
</dbReference>
<dbReference type="CDD" id="cd06464">
    <property type="entry name" value="ACD_sHsps-like"/>
    <property type="match status" value="1"/>
</dbReference>
<dbReference type="InterPro" id="IPR002068">
    <property type="entry name" value="A-crystallin/Hsp20_dom"/>
</dbReference>
<comment type="caution">
    <text evidence="5">The sequence shown here is derived from an EMBL/GenBank/DDBJ whole genome shotgun (WGS) entry which is preliminary data.</text>
</comment>
<evidence type="ECO:0000313" key="5">
    <source>
        <dbReference type="EMBL" id="KRR07326.1"/>
    </source>
</evidence>
<keyword evidence="6" id="KW-1185">Reference proteome</keyword>
<gene>
    <name evidence="5" type="ORF">CQ12_00615</name>
</gene>
<protein>
    <recommendedName>
        <fullName evidence="4">SHSP domain-containing protein</fullName>
    </recommendedName>
</protein>
<feature type="compositionally biased region" description="Basic and acidic residues" evidence="3">
    <location>
        <begin position="149"/>
        <end position="165"/>
    </location>
</feature>
<feature type="region of interest" description="Disordered" evidence="3">
    <location>
        <begin position="146"/>
        <end position="165"/>
    </location>
</feature>
<dbReference type="InterPro" id="IPR031107">
    <property type="entry name" value="Small_HSP"/>
</dbReference>
<accession>A0A0R3LJM2</accession>
<dbReference type="Gene3D" id="2.60.40.790">
    <property type="match status" value="1"/>
</dbReference>
<feature type="domain" description="SHSP" evidence="4">
    <location>
        <begin position="44"/>
        <end position="156"/>
    </location>
</feature>
<dbReference type="Proteomes" id="UP000050863">
    <property type="component" value="Unassembled WGS sequence"/>
</dbReference>
<reference evidence="5 6" key="1">
    <citation type="submission" date="2014-03" db="EMBL/GenBank/DDBJ databases">
        <title>Bradyrhizobium valentinum sp. nov., isolated from effective nodules of Lupinus mariae-josephae, a lupine endemic of basic-lime soils in Eastern Spain.</title>
        <authorList>
            <person name="Duran D."/>
            <person name="Rey L."/>
            <person name="Navarro A."/>
            <person name="Busquets A."/>
            <person name="Imperial J."/>
            <person name="Ruiz-Argueso T."/>
        </authorList>
    </citation>
    <scope>NUCLEOTIDE SEQUENCE [LARGE SCALE GENOMIC DNA]</scope>
    <source>
        <strain evidence="5 6">PAC68</strain>
    </source>
</reference>
<dbReference type="STRING" id="280332.CQ12_00615"/>
<evidence type="ECO:0000256" key="1">
    <source>
        <dbReference type="PROSITE-ProRule" id="PRU00285"/>
    </source>
</evidence>
<dbReference type="InterPro" id="IPR008978">
    <property type="entry name" value="HSP20-like_chaperone"/>
</dbReference>
<dbReference type="AlphaFoldDB" id="A0A0R3LJM2"/>
<sequence>MRSRSLVPFRESGAPMRSDFGPFGLHREIDRLFNELLQGIVSNDGTKSLTPNIEITETDEAVEVTAEMPGLERKDVEISIEDDTLTIRGEKKVEGNQKEKNVQHSERIYGMFMRMLQLPPGIDPSSIQATMVNGVLKVTIPKPAKSMPKKIEVKDASQKEAKKAA</sequence>
<name>A0A0R3LJM2_9BRAD</name>